<protein>
    <submittedName>
        <fullName evidence="1">DUF2313 domain-containing protein</fullName>
    </submittedName>
</protein>
<gene>
    <name evidence="1" type="ORF">IAB51_07060</name>
</gene>
<dbReference type="InterPro" id="IPR018755">
    <property type="entry name" value="Phage_Mu_Gp48"/>
</dbReference>
<sequence>MTYVDYLPEFLREIRDFQGFGTGTEPETEWIRDWCRKVQDECSAETAGEEGISRFERMLGLQNRGTLTLEQRRMRILGMLRNLPPFSMGWLLEKLSADCGEGNYYASQDTVHFRLQVGVDQKLEGSIESLYRSLRRTIPANVELHMGMLCRMRTPGRFGVLMRVGEIICGKEQEDGAV</sequence>
<dbReference type="EMBL" id="DVJP01000047">
    <property type="protein sequence ID" value="HIS76556.1"/>
    <property type="molecule type" value="Genomic_DNA"/>
</dbReference>
<dbReference type="Pfam" id="PF10076">
    <property type="entry name" value="Phage_Mu_Gp48"/>
    <property type="match status" value="1"/>
</dbReference>
<dbReference type="AlphaFoldDB" id="A0A9D1FMI8"/>
<reference evidence="1" key="2">
    <citation type="journal article" date="2021" name="PeerJ">
        <title>Extensive microbial diversity within the chicken gut microbiome revealed by metagenomics and culture.</title>
        <authorList>
            <person name="Gilroy R."/>
            <person name="Ravi A."/>
            <person name="Getino M."/>
            <person name="Pursley I."/>
            <person name="Horton D.L."/>
            <person name="Alikhan N.F."/>
            <person name="Baker D."/>
            <person name="Gharbi K."/>
            <person name="Hall N."/>
            <person name="Watson M."/>
            <person name="Adriaenssens E.M."/>
            <person name="Foster-Nyarko E."/>
            <person name="Jarju S."/>
            <person name="Secka A."/>
            <person name="Antonio M."/>
            <person name="Oren A."/>
            <person name="Chaudhuri R.R."/>
            <person name="La Ragione R."/>
            <person name="Hildebrand F."/>
            <person name="Pallen M.J."/>
        </authorList>
    </citation>
    <scope>NUCLEOTIDE SEQUENCE</scope>
    <source>
        <strain evidence="1">CHK199-13235</strain>
    </source>
</reference>
<comment type="caution">
    <text evidence="1">The sequence shown here is derived from an EMBL/GenBank/DDBJ whole genome shotgun (WGS) entry which is preliminary data.</text>
</comment>
<evidence type="ECO:0000313" key="2">
    <source>
        <dbReference type="Proteomes" id="UP000824002"/>
    </source>
</evidence>
<evidence type="ECO:0000313" key="1">
    <source>
        <dbReference type="EMBL" id="HIS76556.1"/>
    </source>
</evidence>
<dbReference type="Proteomes" id="UP000824002">
    <property type="component" value="Unassembled WGS sequence"/>
</dbReference>
<proteinExistence type="predicted"/>
<organism evidence="1 2">
    <name type="scientific">Candidatus Merdivicinus excrementipullorum</name>
    <dbReference type="NCBI Taxonomy" id="2840867"/>
    <lineage>
        <taxon>Bacteria</taxon>
        <taxon>Bacillati</taxon>
        <taxon>Bacillota</taxon>
        <taxon>Clostridia</taxon>
        <taxon>Eubacteriales</taxon>
        <taxon>Oscillospiraceae</taxon>
        <taxon>Oscillospiraceae incertae sedis</taxon>
        <taxon>Candidatus Merdivicinus</taxon>
    </lineage>
</organism>
<name>A0A9D1FMI8_9FIRM</name>
<reference evidence="1" key="1">
    <citation type="submission" date="2020-10" db="EMBL/GenBank/DDBJ databases">
        <authorList>
            <person name="Gilroy R."/>
        </authorList>
    </citation>
    <scope>NUCLEOTIDE SEQUENCE</scope>
    <source>
        <strain evidence="1">CHK199-13235</strain>
    </source>
</reference>
<accession>A0A9D1FMI8</accession>